<protein>
    <submittedName>
        <fullName evidence="4">Regulatory protein TetR</fullName>
    </submittedName>
</protein>
<dbReference type="SUPFAM" id="SSF46689">
    <property type="entry name" value="Homeodomain-like"/>
    <property type="match status" value="1"/>
</dbReference>
<accession>D1B270</accession>
<dbReference type="EMBL" id="CP001816">
    <property type="protein sequence ID" value="ACZ12190.1"/>
    <property type="molecule type" value="Genomic_DNA"/>
</dbReference>
<dbReference type="eggNOG" id="COG1309">
    <property type="taxonomic scope" value="Bacteria"/>
</dbReference>
<dbReference type="KEGG" id="sdl:Sdel_1167"/>
<dbReference type="Proteomes" id="UP000002222">
    <property type="component" value="Chromosome"/>
</dbReference>
<name>D1B270_SULD5</name>
<dbReference type="PANTHER" id="PTHR30055:SF226">
    <property type="entry name" value="HTH-TYPE TRANSCRIPTIONAL REGULATOR PKSA"/>
    <property type="match status" value="1"/>
</dbReference>
<evidence type="ECO:0000313" key="4">
    <source>
        <dbReference type="EMBL" id="ACZ12190.1"/>
    </source>
</evidence>
<keyword evidence="1 2" id="KW-0238">DNA-binding</keyword>
<dbReference type="HOGENOM" id="CLU_069356_2_0_7"/>
<dbReference type="Gene3D" id="1.10.10.60">
    <property type="entry name" value="Homeodomain-like"/>
    <property type="match status" value="1"/>
</dbReference>
<evidence type="ECO:0000256" key="1">
    <source>
        <dbReference type="ARBA" id="ARBA00023125"/>
    </source>
</evidence>
<dbReference type="InterPro" id="IPR009057">
    <property type="entry name" value="Homeodomain-like_sf"/>
</dbReference>
<dbReference type="Pfam" id="PF14246">
    <property type="entry name" value="TetR_C_7"/>
    <property type="match status" value="1"/>
</dbReference>
<dbReference type="Gene3D" id="1.10.357.10">
    <property type="entry name" value="Tetracycline Repressor, domain 2"/>
    <property type="match status" value="1"/>
</dbReference>
<evidence type="ECO:0000259" key="3">
    <source>
        <dbReference type="PROSITE" id="PS50977"/>
    </source>
</evidence>
<keyword evidence="5" id="KW-1185">Reference proteome</keyword>
<organism evidence="4 5">
    <name type="scientific">Sulfurospirillum deleyianum (strain ATCC 51133 / DSM 6946 / 5175)</name>
    <dbReference type="NCBI Taxonomy" id="525898"/>
    <lineage>
        <taxon>Bacteria</taxon>
        <taxon>Pseudomonadati</taxon>
        <taxon>Campylobacterota</taxon>
        <taxon>Epsilonproteobacteria</taxon>
        <taxon>Campylobacterales</taxon>
        <taxon>Sulfurospirillaceae</taxon>
        <taxon>Sulfurospirillum</taxon>
    </lineage>
</organism>
<dbReference type="InterPro" id="IPR039536">
    <property type="entry name" value="TetR_C_Proteobacteria"/>
</dbReference>
<reference evidence="5" key="1">
    <citation type="submission" date="2009-11" db="EMBL/GenBank/DDBJ databases">
        <title>The complete genome of Sulfurospirillum deleyianum DSM 6946.</title>
        <authorList>
            <consortium name="US DOE Joint Genome Institute (JGI-PGF)"/>
            <person name="Lucas S."/>
            <person name="Copeland A."/>
            <person name="Lapidus A."/>
            <person name="Glavina del Rio T."/>
            <person name="Dalin E."/>
            <person name="Tice H."/>
            <person name="Bruce D."/>
            <person name="Goodwin L."/>
            <person name="Pitluck S."/>
            <person name="Kyrpides N."/>
            <person name="Mavromatis K."/>
            <person name="Ivanova N."/>
            <person name="Ovchinnikova G."/>
            <person name="Munk A.C."/>
            <person name="Lu M."/>
            <person name="Brettin T."/>
            <person name="Detter J.C."/>
            <person name="Han C."/>
            <person name="Tapia R."/>
            <person name="Larimer F."/>
            <person name="Land M."/>
            <person name="Hauser L."/>
            <person name="Markowitz V."/>
            <person name="Cheng J.F."/>
            <person name="Hugenholtz P."/>
            <person name="Woyke T."/>
            <person name="Wu D."/>
            <person name="Aumann P."/>
            <person name="Schneider S."/>
            <person name="Lang E."/>
            <person name="Spring S."/>
            <person name="Klenk H.P."/>
            <person name="Eisen J.A."/>
        </authorList>
    </citation>
    <scope>NUCLEOTIDE SEQUENCE [LARGE SCALE GENOMIC DNA]</scope>
    <source>
        <strain evidence="5">ATCC 51133 / DSM 6946 / 5175</strain>
    </source>
</reference>
<dbReference type="PROSITE" id="PS50977">
    <property type="entry name" value="HTH_TETR_2"/>
    <property type="match status" value="1"/>
</dbReference>
<gene>
    <name evidence="4" type="ordered locus">Sdel_1167</name>
</gene>
<dbReference type="PRINTS" id="PR00455">
    <property type="entry name" value="HTHTETR"/>
</dbReference>
<dbReference type="STRING" id="525898.Sdel_1167"/>
<dbReference type="Pfam" id="PF00440">
    <property type="entry name" value="TetR_N"/>
    <property type="match status" value="1"/>
</dbReference>
<evidence type="ECO:0000313" key="5">
    <source>
        <dbReference type="Proteomes" id="UP000002222"/>
    </source>
</evidence>
<dbReference type="OrthoDB" id="5422199at2"/>
<dbReference type="PANTHER" id="PTHR30055">
    <property type="entry name" value="HTH-TYPE TRANSCRIPTIONAL REGULATOR RUTR"/>
    <property type="match status" value="1"/>
</dbReference>
<feature type="DNA-binding region" description="H-T-H motif" evidence="2">
    <location>
        <begin position="43"/>
        <end position="62"/>
    </location>
</feature>
<dbReference type="GO" id="GO:0000976">
    <property type="term" value="F:transcription cis-regulatory region binding"/>
    <property type="evidence" value="ECO:0007669"/>
    <property type="project" value="TreeGrafter"/>
</dbReference>
<reference evidence="4 5" key="2">
    <citation type="journal article" date="2010" name="Stand. Genomic Sci.">
        <title>Complete genome sequence of Sulfurospirillum deleyianum type strain (5175).</title>
        <authorList>
            <person name="Sikorski J."/>
            <person name="Lapidus A."/>
            <person name="Copeland A."/>
            <person name="Glavina Del Rio T."/>
            <person name="Nolan M."/>
            <person name="Lucas S."/>
            <person name="Chen F."/>
            <person name="Tice H."/>
            <person name="Cheng J.F."/>
            <person name="Saunders E."/>
            <person name="Bruce D."/>
            <person name="Goodwin L."/>
            <person name="Pitluck S."/>
            <person name="Ovchinnikova G."/>
            <person name="Pati A."/>
            <person name="Ivanova N."/>
            <person name="Mavromatis K."/>
            <person name="Chen A."/>
            <person name="Palaniappan K."/>
            <person name="Chain P."/>
            <person name="Land M."/>
            <person name="Hauser L."/>
            <person name="Chang Y.J."/>
            <person name="Jeffries C.D."/>
            <person name="Brettin T."/>
            <person name="Detter J.C."/>
            <person name="Han C."/>
            <person name="Rohde M."/>
            <person name="Lang E."/>
            <person name="Spring S."/>
            <person name="Goker M."/>
            <person name="Bristow J."/>
            <person name="Eisen J.A."/>
            <person name="Markowitz V."/>
            <person name="Hugenholtz P."/>
            <person name="Kyrpides N.C."/>
            <person name="Klenk H.P."/>
        </authorList>
    </citation>
    <scope>NUCLEOTIDE SEQUENCE [LARGE SCALE GENOMIC DNA]</scope>
    <source>
        <strain evidence="5">ATCC 51133 / DSM 6946 / 5175</strain>
    </source>
</reference>
<evidence type="ECO:0000256" key="2">
    <source>
        <dbReference type="PROSITE-ProRule" id="PRU00335"/>
    </source>
</evidence>
<dbReference type="InterPro" id="IPR001647">
    <property type="entry name" value="HTH_TetR"/>
</dbReference>
<proteinExistence type="predicted"/>
<sequence length="220" mass="25042">MKDHTCCISSFFKHLSGKAESRCAKIVDVAHRLFLDKGYENVSMNDIVKESGGSLSTLYKHFGNKSQLLIYVLEQKSEELFGEWGRQSANYEGRLEAFLMMIGTSYLDILVEDDAILFNRLAASLGYLEETKSINEKFLHVMMRPVTMVAEYLEHEKECGRIEVEDTMLCAHQFLSSLEEPFMFPRILGVETDVSEALRMKALKQIVTIFCRGIGVSKES</sequence>
<dbReference type="GO" id="GO:0003700">
    <property type="term" value="F:DNA-binding transcription factor activity"/>
    <property type="evidence" value="ECO:0007669"/>
    <property type="project" value="TreeGrafter"/>
</dbReference>
<dbReference type="AlphaFoldDB" id="D1B270"/>
<feature type="domain" description="HTH tetR-type" evidence="3">
    <location>
        <begin position="20"/>
        <end position="80"/>
    </location>
</feature>
<dbReference type="InterPro" id="IPR050109">
    <property type="entry name" value="HTH-type_TetR-like_transc_reg"/>
</dbReference>